<dbReference type="SMART" id="SM00317">
    <property type="entry name" value="SET"/>
    <property type="match status" value="1"/>
</dbReference>
<dbReference type="SUPFAM" id="SSF82199">
    <property type="entry name" value="SET domain"/>
    <property type="match status" value="1"/>
</dbReference>
<protein>
    <recommendedName>
        <fullName evidence="1">SET domain-containing protein</fullName>
    </recommendedName>
</protein>
<organism evidence="2 3">
    <name type="scientific">Bimuria novae-zelandiae CBS 107.79</name>
    <dbReference type="NCBI Taxonomy" id="1447943"/>
    <lineage>
        <taxon>Eukaryota</taxon>
        <taxon>Fungi</taxon>
        <taxon>Dikarya</taxon>
        <taxon>Ascomycota</taxon>
        <taxon>Pezizomycotina</taxon>
        <taxon>Dothideomycetes</taxon>
        <taxon>Pleosporomycetidae</taxon>
        <taxon>Pleosporales</taxon>
        <taxon>Massarineae</taxon>
        <taxon>Didymosphaeriaceae</taxon>
        <taxon>Bimuria</taxon>
    </lineage>
</organism>
<dbReference type="AlphaFoldDB" id="A0A6A5VTN0"/>
<accession>A0A6A5VTN0</accession>
<dbReference type="OrthoDB" id="5792673at2759"/>
<reference evidence="2" key="1">
    <citation type="journal article" date="2020" name="Stud. Mycol.">
        <title>101 Dothideomycetes genomes: a test case for predicting lifestyles and emergence of pathogens.</title>
        <authorList>
            <person name="Haridas S."/>
            <person name="Albert R."/>
            <person name="Binder M."/>
            <person name="Bloem J."/>
            <person name="Labutti K."/>
            <person name="Salamov A."/>
            <person name="Andreopoulos B."/>
            <person name="Baker S."/>
            <person name="Barry K."/>
            <person name="Bills G."/>
            <person name="Bluhm B."/>
            <person name="Cannon C."/>
            <person name="Castanera R."/>
            <person name="Culley D."/>
            <person name="Daum C."/>
            <person name="Ezra D."/>
            <person name="Gonzalez J."/>
            <person name="Henrissat B."/>
            <person name="Kuo A."/>
            <person name="Liang C."/>
            <person name="Lipzen A."/>
            <person name="Lutzoni F."/>
            <person name="Magnuson J."/>
            <person name="Mondo S."/>
            <person name="Nolan M."/>
            <person name="Ohm R."/>
            <person name="Pangilinan J."/>
            <person name="Park H.-J."/>
            <person name="Ramirez L."/>
            <person name="Alfaro M."/>
            <person name="Sun H."/>
            <person name="Tritt A."/>
            <person name="Yoshinaga Y."/>
            <person name="Zwiers L.-H."/>
            <person name="Turgeon B."/>
            <person name="Goodwin S."/>
            <person name="Spatafora J."/>
            <person name="Crous P."/>
            <person name="Grigoriev I."/>
        </authorList>
    </citation>
    <scope>NUCLEOTIDE SEQUENCE</scope>
    <source>
        <strain evidence="2">CBS 107.79</strain>
    </source>
</reference>
<dbReference type="InterPro" id="IPR001214">
    <property type="entry name" value="SET_dom"/>
</dbReference>
<evidence type="ECO:0000313" key="3">
    <source>
        <dbReference type="Proteomes" id="UP000800036"/>
    </source>
</evidence>
<evidence type="ECO:0000313" key="2">
    <source>
        <dbReference type="EMBL" id="KAF1979940.1"/>
    </source>
</evidence>
<dbReference type="Pfam" id="PF00856">
    <property type="entry name" value="SET"/>
    <property type="match status" value="1"/>
</dbReference>
<feature type="domain" description="SET" evidence="1">
    <location>
        <begin position="62"/>
        <end position="195"/>
    </location>
</feature>
<dbReference type="Gene3D" id="2.170.270.10">
    <property type="entry name" value="SET domain"/>
    <property type="match status" value="1"/>
</dbReference>
<sequence>MPTKKAQATGSGLPKNWPSQIPYLRSPCYSKKLTNDAIGTLVLTKADLPPGEQARTIVAPFSNVKITPISDVSHPANGQYGLFASQNHPPGAFILPYLGYVHDRTETDESSDYDLSLDREVGIGVDASKMGNEARFTNDYRGVSSGPNAEFRDTYIDLGNGKVEKRMGIFVLRVGKSGKNLKGIGKGQEILVSYGKGFWNERTC</sequence>
<proteinExistence type="predicted"/>
<evidence type="ECO:0000259" key="1">
    <source>
        <dbReference type="PROSITE" id="PS50280"/>
    </source>
</evidence>
<dbReference type="InterPro" id="IPR046341">
    <property type="entry name" value="SET_dom_sf"/>
</dbReference>
<dbReference type="Proteomes" id="UP000800036">
    <property type="component" value="Unassembled WGS sequence"/>
</dbReference>
<name>A0A6A5VTN0_9PLEO</name>
<dbReference type="EMBL" id="ML976657">
    <property type="protein sequence ID" value="KAF1979940.1"/>
    <property type="molecule type" value="Genomic_DNA"/>
</dbReference>
<gene>
    <name evidence="2" type="ORF">BU23DRAFT_549106</name>
</gene>
<dbReference type="PROSITE" id="PS50280">
    <property type="entry name" value="SET"/>
    <property type="match status" value="1"/>
</dbReference>
<keyword evidence="3" id="KW-1185">Reference proteome</keyword>